<evidence type="ECO:0000313" key="3">
    <source>
        <dbReference type="EMBL" id="CAD8451087.1"/>
    </source>
</evidence>
<feature type="region of interest" description="Disordered" evidence="2">
    <location>
        <begin position="286"/>
        <end position="307"/>
    </location>
</feature>
<dbReference type="Pfam" id="PF08939">
    <property type="entry name" value="Bles03"/>
    <property type="match status" value="1"/>
</dbReference>
<organism evidence="3">
    <name type="scientific">Micromonas pusilla</name>
    <name type="common">Picoplanktonic green alga</name>
    <name type="synonym">Chromulina pusilla</name>
    <dbReference type="NCBI Taxonomy" id="38833"/>
    <lineage>
        <taxon>Eukaryota</taxon>
        <taxon>Viridiplantae</taxon>
        <taxon>Chlorophyta</taxon>
        <taxon>Mamiellophyceae</taxon>
        <taxon>Mamiellales</taxon>
        <taxon>Mamiellaceae</taxon>
        <taxon>Micromonas</taxon>
    </lineage>
</organism>
<dbReference type="Gene3D" id="3.30.760.10">
    <property type="entry name" value="RNA Cap, Translation Initiation Factor Eif4e"/>
    <property type="match status" value="1"/>
</dbReference>
<gene>
    <name evidence="3" type="ORF">MSP1401_LOCUS12006</name>
</gene>
<name>A0A7S0GX02_MICPS</name>
<dbReference type="InterPro" id="IPR023398">
    <property type="entry name" value="TIF_eIF4e-like"/>
</dbReference>
<protein>
    <submittedName>
        <fullName evidence="3">Uncharacterized protein</fullName>
    </submittedName>
</protein>
<dbReference type="PANTHER" id="PTHR31977">
    <property type="entry name" value="UPF0696 PROTEIN C11ORF68"/>
    <property type="match status" value="1"/>
</dbReference>
<dbReference type="EMBL" id="HBEN01014396">
    <property type="protein sequence ID" value="CAD8451087.1"/>
    <property type="molecule type" value="Transcribed_RNA"/>
</dbReference>
<dbReference type="SUPFAM" id="SSF55418">
    <property type="entry name" value="eIF4e-like"/>
    <property type="match status" value="1"/>
</dbReference>
<proteinExistence type="inferred from homology"/>
<sequence>MPLQLKRTREMLASGAYRASQPPPRDEPTPSTSEGPDLAPKDAPSEDLPRKETVAAQEKDAVVVAETVDASAPAKATIDTCQLDTTRVSNDPAHAWFTHLPGTSPVAFAEANPPTAVCPMTWPWVYARCLGVRLPPAPPAHEGNFSGKWMLMSVPNETLDKRWVQACVAVEAGEVSAAKVVPGGGAMGGSPVIAYTNDFRDAEDVLRAGLALRARFGEPSTVKLLYKPDVFTLCDPERLFETGPRGGKRPIPKCPYQLLPGAFELKVVSKSLTLAKEMAVEPWARRMAAEDDEKPTGTGTEDAPIEL</sequence>
<feature type="compositionally biased region" description="Basic and acidic residues" evidence="2">
    <location>
        <begin position="39"/>
        <end position="54"/>
    </location>
</feature>
<reference evidence="3" key="1">
    <citation type="submission" date="2021-01" db="EMBL/GenBank/DDBJ databases">
        <authorList>
            <person name="Corre E."/>
            <person name="Pelletier E."/>
            <person name="Niang G."/>
            <person name="Scheremetjew M."/>
            <person name="Finn R."/>
            <person name="Kale V."/>
            <person name="Holt S."/>
            <person name="Cochrane G."/>
            <person name="Meng A."/>
            <person name="Brown T."/>
            <person name="Cohen L."/>
        </authorList>
    </citation>
    <scope>NUCLEOTIDE SEQUENCE</scope>
    <source>
        <strain evidence="3">CCAC1681</strain>
    </source>
</reference>
<accession>A0A7S0GX02</accession>
<evidence type="ECO:0000256" key="2">
    <source>
        <dbReference type="SAM" id="MobiDB-lite"/>
    </source>
</evidence>
<dbReference type="AlphaFoldDB" id="A0A7S0GX02"/>
<dbReference type="PANTHER" id="PTHR31977:SF1">
    <property type="entry name" value="UPF0696 PROTEIN C11ORF68"/>
    <property type="match status" value="1"/>
</dbReference>
<evidence type="ECO:0000256" key="1">
    <source>
        <dbReference type="ARBA" id="ARBA00010568"/>
    </source>
</evidence>
<dbReference type="InterPro" id="IPR015034">
    <property type="entry name" value="Bles03"/>
</dbReference>
<comment type="similarity">
    <text evidence="1">Belongs to the UPF0696 family.</text>
</comment>
<feature type="region of interest" description="Disordered" evidence="2">
    <location>
        <begin position="1"/>
        <end position="54"/>
    </location>
</feature>